<reference evidence="2" key="1">
    <citation type="journal article" date="2020" name="Nature">
        <title>Giant virus diversity and host interactions through global metagenomics.</title>
        <authorList>
            <person name="Schulz F."/>
            <person name="Roux S."/>
            <person name="Paez-Espino D."/>
            <person name="Jungbluth S."/>
            <person name="Walsh D.A."/>
            <person name="Denef V.J."/>
            <person name="McMahon K.D."/>
            <person name="Konstantinidis K.T."/>
            <person name="Eloe-Fadrosh E.A."/>
            <person name="Kyrpides N.C."/>
            <person name="Woyke T."/>
        </authorList>
    </citation>
    <scope>NUCLEOTIDE SEQUENCE</scope>
    <source>
        <strain evidence="2">GVMAG-M-3300023174-5</strain>
    </source>
</reference>
<organism evidence="2">
    <name type="scientific">viral metagenome</name>
    <dbReference type="NCBI Taxonomy" id="1070528"/>
    <lineage>
        <taxon>unclassified sequences</taxon>
        <taxon>metagenomes</taxon>
        <taxon>organismal metagenomes</taxon>
    </lineage>
</organism>
<dbReference type="InterPro" id="IPR011009">
    <property type="entry name" value="Kinase-like_dom_sf"/>
</dbReference>
<dbReference type="EMBL" id="MN739672">
    <property type="protein sequence ID" value="QHT19959.1"/>
    <property type="molecule type" value="Genomic_DNA"/>
</dbReference>
<sequence>MEIIEKGKYSYSIEFKNSNTKNQILLKALLQSKLLGAGTTITPNFNKINFNATNITTLETLLEKYKKERNIAKLNYDETSQLLNSLSSQIHHLENLNHTFFNFSLDKILVITKNSQKIFIHINIDDLMTIENKSITFITPFDLKLPFLDPEIKKLCTLPSKVNSKCIYYSLGCLGLYCLFSDFGENDHERKLEQIKYTKLYWEILRYMDKDFENRKPNFF</sequence>
<feature type="coiled-coil region" evidence="1">
    <location>
        <begin position="55"/>
        <end position="96"/>
    </location>
</feature>
<evidence type="ECO:0000313" key="2">
    <source>
        <dbReference type="EMBL" id="QHT19959.1"/>
    </source>
</evidence>
<keyword evidence="1" id="KW-0175">Coiled coil</keyword>
<dbReference type="SUPFAM" id="SSF56112">
    <property type="entry name" value="Protein kinase-like (PK-like)"/>
    <property type="match status" value="1"/>
</dbReference>
<evidence type="ECO:0008006" key="3">
    <source>
        <dbReference type="Google" id="ProtNLM"/>
    </source>
</evidence>
<proteinExistence type="predicted"/>
<name>A0A6C0DVB2_9ZZZZ</name>
<protein>
    <recommendedName>
        <fullName evidence="3">Protein kinase domain-containing protein</fullName>
    </recommendedName>
</protein>
<accession>A0A6C0DVB2</accession>
<dbReference type="AlphaFoldDB" id="A0A6C0DVB2"/>
<evidence type="ECO:0000256" key="1">
    <source>
        <dbReference type="SAM" id="Coils"/>
    </source>
</evidence>